<keyword evidence="2" id="KW-1185">Reference proteome</keyword>
<gene>
    <name evidence="1" type="ORF">RHMOL_Rhmol09G0162800</name>
</gene>
<organism evidence="1 2">
    <name type="scientific">Rhododendron molle</name>
    <name type="common">Chinese azalea</name>
    <name type="synonym">Azalea mollis</name>
    <dbReference type="NCBI Taxonomy" id="49168"/>
    <lineage>
        <taxon>Eukaryota</taxon>
        <taxon>Viridiplantae</taxon>
        <taxon>Streptophyta</taxon>
        <taxon>Embryophyta</taxon>
        <taxon>Tracheophyta</taxon>
        <taxon>Spermatophyta</taxon>
        <taxon>Magnoliopsida</taxon>
        <taxon>eudicotyledons</taxon>
        <taxon>Gunneridae</taxon>
        <taxon>Pentapetalae</taxon>
        <taxon>asterids</taxon>
        <taxon>Ericales</taxon>
        <taxon>Ericaceae</taxon>
        <taxon>Ericoideae</taxon>
        <taxon>Rhodoreae</taxon>
        <taxon>Rhododendron</taxon>
    </lineage>
</organism>
<dbReference type="EMBL" id="CM046396">
    <property type="protein sequence ID" value="KAI8539201.1"/>
    <property type="molecule type" value="Genomic_DNA"/>
</dbReference>
<comment type="caution">
    <text evidence="1">The sequence shown here is derived from an EMBL/GenBank/DDBJ whole genome shotgun (WGS) entry which is preliminary data.</text>
</comment>
<dbReference type="Proteomes" id="UP001062846">
    <property type="component" value="Chromosome 9"/>
</dbReference>
<evidence type="ECO:0000313" key="1">
    <source>
        <dbReference type="EMBL" id="KAI8539201.1"/>
    </source>
</evidence>
<proteinExistence type="predicted"/>
<sequence>MIGKIHDHHIAEEKTQICQEYIEALEEERRKIQVFQRELPLCLELVTQAIESCKQQLSGTTPECFQGQSECSEQTSSEIPVLEEFMPVKRNSSCDDDDDDEEDDEESEKPTKNYNYKSIDKSSKKSDWLKSVQLWNQTPDLPPIEESSPRKVSVIEVKRNGNGGAFHPFKKEKSGGTSTATNSPCSVPAAAAGSSSTETAGGCGGGGGDCGGGGSGGNKEDKEGQSQRKARRCWSPELHRRFLNALQQLGGSHVATPKQIRELMKVDGLTNDEVKSHLQKYRLHTRRPTPSMHNDNNPQQPQFVVVGGIWVPPPEYAAVATATPTPLLSREESSVAAPKSIYAPIAAPPPPVPQTAKSRTPRQQCKQLDSDQRASRSHDRDRGIRCNSSATSSSAHTSTASLAF</sequence>
<reference evidence="1" key="1">
    <citation type="submission" date="2022-02" db="EMBL/GenBank/DDBJ databases">
        <title>Plant Genome Project.</title>
        <authorList>
            <person name="Zhang R.-G."/>
        </authorList>
    </citation>
    <scope>NUCLEOTIDE SEQUENCE</scope>
    <source>
        <strain evidence="1">AT1</strain>
    </source>
</reference>
<protein>
    <submittedName>
        <fullName evidence="1">Uncharacterized protein</fullName>
    </submittedName>
</protein>
<name>A0ACC0MDT2_RHOML</name>
<evidence type="ECO:0000313" key="2">
    <source>
        <dbReference type="Proteomes" id="UP001062846"/>
    </source>
</evidence>
<accession>A0ACC0MDT2</accession>